<name>A0A0G1UVL0_9BACT</name>
<reference evidence="2 3" key="1">
    <citation type="journal article" date="2015" name="Nature">
        <title>rRNA introns, odd ribosomes, and small enigmatic genomes across a large radiation of phyla.</title>
        <authorList>
            <person name="Brown C.T."/>
            <person name="Hug L.A."/>
            <person name="Thomas B.C."/>
            <person name="Sharon I."/>
            <person name="Castelle C.J."/>
            <person name="Singh A."/>
            <person name="Wilkins M.J."/>
            <person name="Williams K.H."/>
            <person name="Banfield J.F."/>
        </authorList>
    </citation>
    <scope>NUCLEOTIDE SEQUENCE [LARGE SCALE GENOMIC DNA]</scope>
</reference>
<evidence type="ECO:0000313" key="2">
    <source>
        <dbReference type="EMBL" id="KKU98299.1"/>
    </source>
</evidence>
<comment type="caution">
    <text evidence="2">The sequence shown here is derived from an EMBL/GenBank/DDBJ whole genome shotgun (WGS) entry which is preliminary data.</text>
</comment>
<evidence type="ECO:0000256" key="1">
    <source>
        <dbReference type="SAM" id="MobiDB-lite"/>
    </source>
</evidence>
<proteinExistence type="predicted"/>
<dbReference type="Proteomes" id="UP000034694">
    <property type="component" value="Unassembled WGS sequence"/>
</dbReference>
<dbReference type="EMBL" id="LCPK01000004">
    <property type="protein sequence ID" value="KKU98299.1"/>
    <property type="molecule type" value="Genomic_DNA"/>
</dbReference>
<gene>
    <name evidence="2" type="ORF">UY28_C0004G0037</name>
</gene>
<evidence type="ECO:0000313" key="3">
    <source>
        <dbReference type="Proteomes" id="UP000034694"/>
    </source>
</evidence>
<sequence length="221" mass="21762">MSGFEVLLPAIGQAVGATLFGVPEVMGAAATTGGLLGGGSLGSLLGAGLSGYGALQSISGNPAAGTPALLAAKMMGGQGPTSTVSAGPAVRTPDYSSIANAYSIAPGMVNELIGGRGETPTQLSPTMPPYLNLGTMSGAPPGIPGGPTPQQPAQTQAPPGIGSWDVYKSMQERALKQAEINKPFAIAPGIRPGPPVPVTVGKPLAGGSPLHKYAAMLQGLR</sequence>
<accession>A0A0G1UVL0</accession>
<feature type="region of interest" description="Disordered" evidence="1">
    <location>
        <begin position="138"/>
        <end position="162"/>
    </location>
</feature>
<dbReference type="AlphaFoldDB" id="A0A0G1UVL0"/>
<protein>
    <submittedName>
        <fullName evidence="2">Uncharacterized protein</fullName>
    </submittedName>
</protein>
<feature type="compositionally biased region" description="Low complexity" evidence="1">
    <location>
        <begin position="151"/>
        <end position="162"/>
    </location>
</feature>
<feature type="compositionally biased region" description="Pro residues" evidence="1">
    <location>
        <begin position="141"/>
        <end position="150"/>
    </location>
</feature>
<organism evidence="2 3">
    <name type="scientific">Candidatus Amesbacteria bacterium GW2011_GWB1_48_13</name>
    <dbReference type="NCBI Taxonomy" id="1618362"/>
    <lineage>
        <taxon>Bacteria</taxon>
        <taxon>Candidatus Amesiibacteriota</taxon>
    </lineage>
</organism>